<dbReference type="EMBL" id="JBHSOC010000001">
    <property type="protein sequence ID" value="MFC5639746.1"/>
    <property type="molecule type" value="Genomic_DNA"/>
</dbReference>
<accession>A0ABW0V593</accession>
<gene>
    <name evidence="2" type="ORF">ACFPZF_00035</name>
</gene>
<evidence type="ECO:0000256" key="1">
    <source>
        <dbReference type="SAM" id="MobiDB-lite"/>
    </source>
</evidence>
<sequence>MTADSEHAEKVATQARRFNVGCLVALLPRAHRAPALAELVDADAGFFLLGHDHPPTVVDSAVDDGTPAVRRAAAEMVRNHATQQRLLDFDDPRIDAALTDNYGLAIAVEHQLRRRNPALVAAGACYYAEYHRAALRSDDAELVAAALIDRRSSRWEGLIRTTEWAAAWRTVRLAGGPARVREVLDALPPGRPLDEATRRIAEASAEADPEAYLTSAEERLIGTGALLQRLAEIRTVADAARGRAVLAEPYHVNWALVSAAGLLRRLPRLAAYLLSRHPDCPPATARVLLTGRPAPRDLPRRPPAPEPPPPERPSQASTWHRGPLIPGRLAEHDPLTVLATTEVSEDGLTIHHVYSAVELGLITAEQAVAHTRPAAVVACYAGQTSSFHADVQEPGGGRAAFHAAARADLARRLAAHPPSPGFWREVNSLMPAYRGTLPDLLTAAARPASP</sequence>
<comment type="caution">
    <text evidence="2">The sequence shown here is derived from an EMBL/GenBank/DDBJ whole genome shotgun (WGS) entry which is preliminary data.</text>
</comment>
<feature type="region of interest" description="Disordered" evidence="1">
    <location>
        <begin position="291"/>
        <end position="325"/>
    </location>
</feature>
<reference evidence="3" key="1">
    <citation type="journal article" date="2019" name="Int. J. Syst. Evol. Microbiol.">
        <title>The Global Catalogue of Microorganisms (GCM) 10K type strain sequencing project: providing services to taxonomists for standard genome sequencing and annotation.</title>
        <authorList>
            <consortium name="The Broad Institute Genomics Platform"/>
            <consortium name="The Broad Institute Genome Sequencing Center for Infectious Disease"/>
            <person name="Wu L."/>
            <person name="Ma J."/>
        </authorList>
    </citation>
    <scope>NUCLEOTIDE SEQUENCE [LARGE SCALE GENOMIC DNA]</scope>
    <source>
        <strain evidence="3">CGMCC 4.1622</strain>
    </source>
</reference>
<feature type="compositionally biased region" description="Pro residues" evidence="1">
    <location>
        <begin position="301"/>
        <end position="312"/>
    </location>
</feature>
<dbReference type="RefSeq" id="WP_346141057.1">
    <property type="nucleotide sequence ID" value="NZ_BAAAUA010000002.1"/>
</dbReference>
<proteinExistence type="predicted"/>
<dbReference type="Proteomes" id="UP001596066">
    <property type="component" value="Unassembled WGS sequence"/>
</dbReference>
<keyword evidence="3" id="KW-1185">Reference proteome</keyword>
<evidence type="ECO:0000313" key="2">
    <source>
        <dbReference type="EMBL" id="MFC5639746.1"/>
    </source>
</evidence>
<protein>
    <recommendedName>
        <fullName evidence="4">HEAT repeat domain-containing protein</fullName>
    </recommendedName>
</protein>
<organism evidence="2 3">
    <name type="scientific">Kitasatospora cinereorecta</name>
    <dbReference type="NCBI Taxonomy" id="285560"/>
    <lineage>
        <taxon>Bacteria</taxon>
        <taxon>Bacillati</taxon>
        <taxon>Actinomycetota</taxon>
        <taxon>Actinomycetes</taxon>
        <taxon>Kitasatosporales</taxon>
        <taxon>Streptomycetaceae</taxon>
        <taxon>Kitasatospora</taxon>
    </lineage>
</organism>
<name>A0ABW0V593_9ACTN</name>
<evidence type="ECO:0008006" key="4">
    <source>
        <dbReference type="Google" id="ProtNLM"/>
    </source>
</evidence>
<evidence type="ECO:0000313" key="3">
    <source>
        <dbReference type="Proteomes" id="UP001596066"/>
    </source>
</evidence>